<reference evidence="1" key="1">
    <citation type="submission" date="2019-03" db="EMBL/GenBank/DDBJ databases">
        <authorList>
            <person name="Mank J."/>
            <person name="Almeida P."/>
        </authorList>
    </citation>
    <scope>NUCLEOTIDE SEQUENCE</scope>
    <source>
        <strain evidence="1">78183</strain>
    </source>
</reference>
<gene>
    <name evidence="1" type="ORF">SVIM_LOCUS428627</name>
</gene>
<accession>A0A6N2N1F3</accession>
<name>A0A6N2N1F3_SALVM</name>
<dbReference type="AlphaFoldDB" id="A0A6N2N1F3"/>
<proteinExistence type="predicted"/>
<organism evidence="1">
    <name type="scientific">Salix viminalis</name>
    <name type="common">Common osier</name>
    <name type="synonym">Basket willow</name>
    <dbReference type="NCBI Taxonomy" id="40686"/>
    <lineage>
        <taxon>Eukaryota</taxon>
        <taxon>Viridiplantae</taxon>
        <taxon>Streptophyta</taxon>
        <taxon>Embryophyta</taxon>
        <taxon>Tracheophyta</taxon>
        <taxon>Spermatophyta</taxon>
        <taxon>Magnoliopsida</taxon>
        <taxon>eudicotyledons</taxon>
        <taxon>Gunneridae</taxon>
        <taxon>Pentapetalae</taxon>
        <taxon>rosids</taxon>
        <taxon>fabids</taxon>
        <taxon>Malpighiales</taxon>
        <taxon>Salicaceae</taxon>
        <taxon>Saliceae</taxon>
        <taxon>Salix</taxon>
    </lineage>
</organism>
<sequence>MYKDGIPDKFSLAETHESLTWGPFSYVLATVFFEAIHGFGCGPLTSPLTGPESKFFSPEEITATTPF</sequence>
<evidence type="ECO:0000313" key="1">
    <source>
        <dbReference type="EMBL" id="VFU58581.1"/>
    </source>
</evidence>
<protein>
    <submittedName>
        <fullName evidence="1">Uncharacterized protein</fullName>
    </submittedName>
</protein>
<dbReference type="EMBL" id="CAADRP010001996">
    <property type="protein sequence ID" value="VFU58581.1"/>
    <property type="molecule type" value="Genomic_DNA"/>
</dbReference>